<dbReference type="GO" id="GO:0003779">
    <property type="term" value="F:actin binding"/>
    <property type="evidence" value="ECO:0007669"/>
    <property type="project" value="InterPro"/>
</dbReference>
<dbReference type="RefSeq" id="XP_004352853.1">
    <property type="nucleotide sequence ID" value="XM_004352801.1"/>
</dbReference>
<evidence type="ECO:0000313" key="3">
    <source>
        <dbReference type="Proteomes" id="UP000011083"/>
    </source>
</evidence>
<dbReference type="KEGG" id="acan:ACA1_069090"/>
<proteinExistence type="predicted"/>
<dbReference type="SUPFAM" id="SSF55753">
    <property type="entry name" value="Actin depolymerizing proteins"/>
    <property type="match status" value="1"/>
</dbReference>
<dbReference type="InterPro" id="IPR029006">
    <property type="entry name" value="ADF-H/Gelsolin-like_dom_sf"/>
</dbReference>
<dbReference type="GeneID" id="14924298"/>
<accession>L8HDQ6</accession>
<sequence length="177" mass="19371">MTSIVSGSGAARVTDDVRQAVLAISRRQDLNANSASGDDVVPFCVLKFVEGSESTLAIDILSTLGDDKADDHHQRVPSTWDQLVASLPRDQCRMALAQVPWTAHSDNVTRSRLVFILWAPSHGPSIKQRMTASMFSKGVERMVEQWVGMPVRVEAAGVDDLELADVRDKIRSKATVK</sequence>
<evidence type="ECO:0000259" key="1">
    <source>
        <dbReference type="PROSITE" id="PS51263"/>
    </source>
</evidence>
<dbReference type="SMART" id="SM00102">
    <property type="entry name" value="ADF"/>
    <property type="match status" value="1"/>
</dbReference>
<dbReference type="STRING" id="1257118.L8HDQ6"/>
<keyword evidence="3" id="KW-1185">Reference proteome</keyword>
<gene>
    <name evidence="2" type="ORF">ACA1_069090</name>
</gene>
<dbReference type="Gene3D" id="3.40.20.10">
    <property type="entry name" value="Severin"/>
    <property type="match status" value="1"/>
</dbReference>
<evidence type="ECO:0000313" key="2">
    <source>
        <dbReference type="EMBL" id="ELR23325.1"/>
    </source>
</evidence>
<dbReference type="AlphaFoldDB" id="L8HDQ6"/>
<dbReference type="InterPro" id="IPR002108">
    <property type="entry name" value="ADF-H"/>
</dbReference>
<name>L8HDQ6_ACACF</name>
<dbReference type="VEuPathDB" id="AmoebaDB:ACA1_069090"/>
<reference evidence="2 3" key="1">
    <citation type="journal article" date="2013" name="Genome Biol.">
        <title>Genome of Acanthamoeba castellanii highlights extensive lateral gene transfer and early evolution of tyrosine kinase signaling.</title>
        <authorList>
            <person name="Clarke M."/>
            <person name="Lohan A.J."/>
            <person name="Liu B."/>
            <person name="Lagkouvardos I."/>
            <person name="Roy S."/>
            <person name="Zafar N."/>
            <person name="Bertelli C."/>
            <person name="Schilde C."/>
            <person name="Kianianmomeni A."/>
            <person name="Burglin T.R."/>
            <person name="Frech C."/>
            <person name="Turcotte B."/>
            <person name="Kopec K.O."/>
            <person name="Synnott J.M."/>
            <person name="Choo C."/>
            <person name="Paponov I."/>
            <person name="Finkler A."/>
            <person name="Soon Heng Tan C."/>
            <person name="Hutchins A.P."/>
            <person name="Weinmeier T."/>
            <person name="Rattei T."/>
            <person name="Chu J.S."/>
            <person name="Gimenez G."/>
            <person name="Irimia M."/>
            <person name="Rigden D.J."/>
            <person name="Fitzpatrick D.A."/>
            <person name="Lorenzo-Morales J."/>
            <person name="Bateman A."/>
            <person name="Chiu C.H."/>
            <person name="Tang P."/>
            <person name="Hegemann P."/>
            <person name="Fromm H."/>
            <person name="Raoult D."/>
            <person name="Greub G."/>
            <person name="Miranda-Saavedra D."/>
            <person name="Chen N."/>
            <person name="Nash P."/>
            <person name="Ginger M.L."/>
            <person name="Horn M."/>
            <person name="Schaap P."/>
            <person name="Caler L."/>
            <person name="Loftus B."/>
        </authorList>
    </citation>
    <scope>NUCLEOTIDE SEQUENCE [LARGE SCALE GENOMIC DNA]</scope>
    <source>
        <strain evidence="2 3">Neff</strain>
    </source>
</reference>
<protein>
    <recommendedName>
        <fullName evidence="1">ADF-H domain-containing protein</fullName>
    </recommendedName>
</protein>
<dbReference type="OrthoDB" id="10249245at2759"/>
<dbReference type="Pfam" id="PF00241">
    <property type="entry name" value="Cofilin_ADF"/>
    <property type="match status" value="1"/>
</dbReference>
<dbReference type="PROSITE" id="PS51263">
    <property type="entry name" value="ADF_H"/>
    <property type="match status" value="1"/>
</dbReference>
<dbReference type="Proteomes" id="UP000011083">
    <property type="component" value="Unassembled WGS sequence"/>
</dbReference>
<feature type="domain" description="ADF-H" evidence="1">
    <location>
        <begin position="9"/>
        <end position="171"/>
    </location>
</feature>
<dbReference type="EMBL" id="KB007857">
    <property type="protein sequence ID" value="ELR23325.1"/>
    <property type="molecule type" value="Genomic_DNA"/>
</dbReference>
<organism evidence="2 3">
    <name type="scientific">Acanthamoeba castellanii (strain ATCC 30010 / Neff)</name>
    <dbReference type="NCBI Taxonomy" id="1257118"/>
    <lineage>
        <taxon>Eukaryota</taxon>
        <taxon>Amoebozoa</taxon>
        <taxon>Discosea</taxon>
        <taxon>Longamoebia</taxon>
        <taxon>Centramoebida</taxon>
        <taxon>Acanthamoebidae</taxon>
        <taxon>Acanthamoeba</taxon>
    </lineage>
</organism>